<keyword evidence="1" id="KW-0472">Membrane</keyword>
<name>A0A916UF39_9BURK</name>
<feature type="transmembrane region" description="Helical" evidence="1">
    <location>
        <begin position="109"/>
        <end position="129"/>
    </location>
</feature>
<keyword evidence="1" id="KW-1133">Transmembrane helix</keyword>
<comment type="caution">
    <text evidence="2">The sequence shown here is derived from an EMBL/GenBank/DDBJ whole genome shotgun (WGS) entry which is preliminary data.</text>
</comment>
<feature type="transmembrane region" description="Helical" evidence="1">
    <location>
        <begin position="313"/>
        <end position="331"/>
    </location>
</feature>
<reference evidence="2" key="2">
    <citation type="submission" date="2020-09" db="EMBL/GenBank/DDBJ databases">
        <authorList>
            <person name="Sun Q."/>
            <person name="Zhou Y."/>
        </authorList>
    </citation>
    <scope>NUCLEOTIDE SEQUENCE</scope>
    <source>
        <strain evidence="2">CGMCC 1.10998</strain>
    </source>
</reference>
<dbReference type="EMBL" id="BMED01000001">
    <property type="protein sequence ID" value="GGC70638.1"/>
    <property type="molecule type" value="Genomic_DNA"/>
</dbReference>
<feature type="transmembrane region" description="Helical" evidence="1">
    <location>
        <begin position="149"/>
        <end position="167"/>
    </location>
</feature>
<feature type="transmembrane region" description="Helical" evidence="1">
    <location>
        <begin position="77"/>
        <end position="97"/>
    </location>
</feature>
<feature type="transmembrane region" description="Helical" evidence="1">
    <location>
        <begin position="207"/>
        <end position="228"/>
    </location>
</feature>
<evidence type="ECO:0000313" key="3">
    <source>
        <dbReference type="Proteomes" id="UP000637423"/>
    </source>
</evidence>
<feature type="transmembrane region" description="Helical" evidence="1">
    <location>
        <begin position="287"/>
        <end position="307"/>
    </location>
</feature>
<dbReference type="Proteomes" id="UP000637423">
    <property type="component" value="Unassembled WGS sequence"/>
</dbReference>
<gene>
    <name evidence="2" type="ORF">GCM10011396_17200</name>
</gene>
<feature type="transmembrane region" description="Helical" evidence="1">
    <location>
        <begin position="174"/>
        <end position="195"/>
    </location>
</feature>
<evidence type="ECO:0000313" key="2">
    <source>
        <dbReference type="EMBL" id="GGC70638.1"/>
    </source>
</evidence>
<feature type="transmembrane region" description="Helical" evidence="1">
    <location>
        <begin position="235"/>
        <end position="254"/>
    </location>
</feature>
<reference evidence="2" key="1">
    <citation type="journal article" date="2014" name="Int. J. Syst. Evol. Microbiol.">
        <title>Complete genome sequence of Corynebacterium casei LMG S-19264T (=DSM 44701T), isolated from a smear-ripened cheese.</title>
        <authorList>
            <consortium name="US DOE Joint Genome Institute (JGI-PGF)"/>
            <person name="Walter F."/>
            <person name="Albersmeier A."/>
            <person name="Kalinowski J."/>
            <person name="Ruckert C."/>
        </authorList>
    </citation>
    <scope>NUCLEOTIDE SEQUENCE</scope>
    <source>
        <strain evidence="2">CGMCC 1.10998</strain>
    </source>
</reference>
<dbReference type="AlphaFoldDB" id="A0A916UF39"/>
<keyword evidence="3" id="KW-1185">Reference proteome</keyword>
<organism evidence="2 3">
    <name type="scientific">Undibacterium terreum</name>
    <dbReference type="NCBI Taxonomy" id="1224302"/>
    <lineage>
        <taxon>Bacteria</taxon>
        <taxon>Pseudomonadati</taxon>
        <taxon>Pseudomonadota</taxon>
        <taxon>Betaproteobacteria</taxon>
        <taxon>Burkholderiales</taxon>
        <taxon>Oxalobacteraceae</taxon>
        <taxon>Undibacterium</taxon>
    </lineage>
</organism>
<accession>A0A916UF39</accession>
<evidence type="ECO:0000256" key="1">
    <source>
        <dbReference type="SAM" id="Phobius"/>
    </source>
</evidence>
<protein>
    <recommendedName>
        <fullName evidence="4">DUF2157 domain-containing protein</fullName>
    </recommendedName>
</protein>
<keyword evidence="1" id="KW-0812">Transmembrane</keyword>
<dbReference type="RefSeq" id="WP_188565487.1">
    <property type="nucleotide sequence ID" value="NZ_BMED01000001.1"/>
</dbReference>
<feature type="transmembrane region" description="Helical" evidence="1">
    <location>
        <begin position="50"/>
        <end position="71"/>
    </location>
</feature>
<proteinExistence type="predicted"/>
<evidence type="ECO:0008006" key="4">
    <source>
        <dbReference type="Google" id="ProtNLM"/>
    </source>
</evidence>
<feature type="transmembrane region" description="Helical" evidence="1">
    <location>
        <begin position="266"/>
        <end position="282"/>
    </location>
</feature>
<sequence length="358" mass="39871">MSKMCKRKALMDAADLGLLHYGQVDPLLHYLEERLAQHKAANARFTGGNVLYYLGGMLAIGACTLFSTLAVEKWGMPVLLDMSLVYILCTITLAIWLDTRGLGVPAGIFSTLTIALVPLATFSLQNVMGFWADSSTVSHYRDFHALIDWRWIVMELVTLLAGCLMLWRFRYSFLVMPIAVTLFYMGMDIVPALFMHSGSSMFSVDGWAVRQQVAMIFGLLMLGLAFVVDVRSRSGVDYAFWLYLFGLLTFWGSLSTMGNGDLAGKFAYLAINALLIILGAILSRRMFAVFGGIGVAMMLGQLSWTIFKDSFMFVALLTLLGFALIAVGLWWSKHEHRICSRLRSLLPESMQLMLLARG</sequence>